<dbReference type="RefSeq" id="YP_009820531.1">
    <property type="nucleotide sequence ID" value="NC_048169.1"/>
</dbReference>
<reference evidence="2 3" key="1">
    <citation type="submission" date="2019-02" db="EMBL/GenBank/DDBJ databases">
        <authorList>
            <person name="Rowley M."/>
            <person name="Stucki C."/>
            <person name="Ghiringhelli B."/>
            <person name="Naegele L."/>
            <person name="Emmons C.B."/>
            <person name="Slowan-Pomeroy T."/>
            <person name="Briggs L.A."/>
            <person name="Garlena R.A."/>
            <person name="Russell D.A."/>
            <person name="Pope W.H."/>
            <person name="Molloy S.D."/>
            <person name="Jacobs-Sera D."/>
            <person name="Hatfull G.F."/>
        </authorList>
    </citation>
    <scope>NUCLEOTIDE SEQUENCE [LARGE SCALE GENOMIC DNA]</scope>
</reference>
<proteinExistence type="predicted"/>
<dbReference type="Pfam" id="PF25673">
    <property type="entry name" value="Terminase_7"/>
    <property type="match status" value="1"/>
</dbReference>
<evidence type="ECO:0000313" key="3">
    <source>
        <dbReference type="Proteomes" id="UP000295568"/>
    </source>
</evidence>
<feature type="region of interest" description="Disordered" evidence="1">
    <location>
        <begin position="77"/>
        <end position="100"/>
    </location>
</feature>
<dbReference type="InterPro" id="IPR057972">
    <property type="entry name" value="Terminase_7"/>
</dbReference>
<name>A0A482JN25_9CAUD</name>
<gene>
    <name evidence="2" type="primary">17</name>
    <name evidence="2" type="ORF">SEA_BRUTONGASTER_17</name>
</gene>
<dbReference type="Proteomes" id="UP000295568">
    <property type="component" value="Segment"/>
</dbReference>
<keyword evidence="3" id="KW-1185">Reference proteome</keyword>
<evidence type="ECO:0000256" key="1">
    <source>
        <dbReference type="SAM" id="MobiDB-lite"/>
    </source>
</evidence>
<evidence type="ECO:0000313" key="2">
    <source>
        <dbReference type="EMBL" id="QBP33234.1"/>
    </source>
</evidence>
<organism evidence="2 3">
    <name type="scientific">Gordonia phage BrutonGaster</name>
    <dbReference type="NCBI Taxonomy" id="2530116"/>
    <lineage>
        <taxon>Viruses</taxon>
        <taxon>Duplodnaviria</taxon>
        <taxon>Heunggongvirae</taxon>
        <taxon>Uroviricota</taxon>
        <taxon>Caudoviricetes</taxon>
        <taxon>Oneupvirus</taxon>
        <taxon>Oneupvirus brutongaster</taxon>
    </lineage>
</organism>
<sequence>MLAGHPRSRVLRTTQNRLRKEISPSSWAISLARFWIRHGSCATFASSDRERSYVSNQTRMPHACLCRTWGWVMAAQKPGPPPTGNAVRRNKDPNLQQQDWSTVDPSLHDWDYPEIPDWIDSTPRTEAVYEFLMTLPQSRTWRQGEWFQIWMALPTIERYFSRPGGETLKSIMGLLNVGLNLTQADMAKARMKFKEADPVEEELEGATKAKVVDLEARKKRLTMPSDSDGD</sequence>
<dbReference type="GeneID" id="55011975"/>
<dbReference type="KEGG" id="vg:55011975"/>
<protein>
    <submittedName>
        <fullName evidence="2">Uncharacterized protein</fullName>
    </submittedName>
</protein>
<accession>A0A482JN25</accession>
<dbReference type="EMBL" id="MK524501">
    <property type="protein sequence ID" value="QBP33234.1"/>
    <property type="molecule type" value="Genomic_DNA"/>
</dbReference>